<protein>
    <recommendedName>
        <fullName evidence="4">Integral membrane protein</fullName>
    </recommendedName>
</protein>
<evidence type="ECO:0000313" key="3">
    <source>
        <dbReference type="Proteomes" id="UP001500655"/>
    </source>
</evidence>
<feature type="transmembrane region" description="Helical" evidence="1">
    <location>
        <begin position="66"/>
        <end position="91"/>
    </location>
</feature>
<evidence type="ECO:0008006" key="4">
    <source>
        <dbReference type="Google" id="ProtNLM"/>
    </source>
</evidence>
<feature type="transmembrane region" description="Helical" evidence="1">
    <location>
        <begin position="254"/>
        <end position="274"/>
    </location>
</feature>
<organism evidence="2 3">
    <name type="scientific">Luedemannella helvata</name>
    <dbReference type="NCBI Taxonomy" id="349315"/>
    <lineage>
        <taxon>Bacteria</taxon>
        <taxon>Bacillati</taxon>
        <taxon>Actinomycetota</taxon>
        <taxon>Actinomycetes</taxon>
        <taxon>Micromonosporales</taxon>
        <taxon>Micromonosporaceae</taxon>
        <taxon>Luedemannella</taxon>
    </lineage>
</organism>
<gene>
    <name evidence="2" type="ORF">GCM10009681_22110</name>
</gene>
<feature type="transmembrane region" description="Helical" evidence="1">
    <location>
        <begin position="199"/>
        <end position="221"/>
    </location>
</feature>
<sequence length="287" mass="29335">MRERLIRAVLALYPAAMRERYGDEIADLLARSHRPGHDLVDAARAGLTERAGALTWPHLRKAAKTVGMLIVVPVALGSCMVAAITVAVVAVGTISPAAPHGAVIVCQSLAAAPVALLARRWALRLGRSVLVAAPAVVVPAALGATILAMALGPAVVLPGDAVSDVLRSYGSAVAVWATALIGTALTANRVRTRFGARAAGWVAVVGAFVALELATITNVLASTDATHAPRGRALLWFPAAIGGLDDAVTEAAGVLPIMLTLCSVFTLVLTAALARRQATRAAPMPAA</sequence>
<feature type="transmembrane region" description="Helical" evidence="1">
    <location>
        <begin position="129"/>
        <end position="156"/>
    </location>
</feature>
<keyword evidence="1" id="KW-0812">Transmembrane</keyword>
<keyword evidence="1" id="KW-1133">Transmembrane helix</keyword>
<name>A0ABP4WCZ1_9ACTN</name>
<evidence type="ECO:0000256" key="1">
    <source>
        <dbReference type="SAM" id="Phobius"/>
    </source>
</evidence>
<evidence type="ECO:0000313" key="2">
    <source>
        <dbReference type="EMBL" id="GAA1750592.1"/>
    </source>
</evidence>
<accession>A0ABP4WCZ1</accession>
<feature type="transmembrane region" description="Helical" evidence="1">
    <location>
        <begin position="168"/>
        <end position="187"/>
    </location>
</feature>
<keyword evidence="3" id="KW-1185">Reference proteome</keyword>
<dbReference type="RefSeq" id="WP_344079648.1">
    <property type="nucleotide sequence ID" value="NZ_BAAALS010000009.1"/>
</dbReference>
<dbReference type="EMBL" id="BAAALS010000009">
    <property type="protein sequence ID" value="GAA1750592.1"/>
    <property type="molecule type" value="Genomic_DNA"/>
</dbReference>
<keyword evidence="1" id="KW-0472">Membrane</keyword>
<comment type="caution">
    <text evidence="2">The sequence shown here is derived from an EMBL/GenBank/DDBJ whole genome shotgun (WGS) entry which is preliminary data.</text>
</comment>
<proteinExistence type="predicted"/>
<reference evidence="3" key="1">
    <citation type="journal article" date="2019" name="Int. J. Syst. Evol. Microbiol.">
        <title>The Global Catalogue of Microorganisms (GCM) 10K type strain sequencing project: providing services to taxonomists for standard genome sequencing and annotation.</title>
        <authorList>
            <consortium name="The Broad Institute Genomics Platform"/>
            <consortium name="The Broad Institute Genome Sequencing Center for Infectious Disease"/>
            <person name="Wu L."/>
            <person name="Ma J."/>
        </authorList>
    </citation>
    <scope>NUCLEOTIDE SEQUENCE [LARGE SCALE GENOMIC DNA]</scope>
    <source>
        <strain evidence="3">JCM 13249</strain>
    </source>
</reference>
<feature type="transmembrane region" description="Helical" evidence="1">
    <location>
        <begin position="97"/>
        <end position="117"/>
    </location>
</feature>
<dbReference type="Proteomes" id="UP001500655">
    <property type="component" value="Unassembled WGS sequence"/>
</dbReference>